<comment type="subcellular location">
    <subcellularLocation>
        <location evidence="3 17">Cytoplasm</location>
    </subcellularLocation>
</comment>
<dbReference type="InterPro" id="IPR016169">
    <property type="entry name" value="FAD-bd_PCMH_sub2"/>
</dbReference>
<dbReference type="HAMAP" id="MF_00037">
    <property type="entry name" value="MurB"/>
    <property type="match status" value="1"/>
</dbReference>
<evidence type="ECO:0000256" key="3">
    <source>
        <dbReference type="ARBA" id="ARBA00004496"/>
    </source>
</evidence>
<keyword evidence="12 17" id="KW-0573">Peptidoglycan synthesis</keyword>
<dbReference type="Gene3D" id="3.30.43.10">
    <property type="entry name" value="Uridine Diphospho-n-acetylenolpyruvylglucosamine Reductase, domain 2"/>
    <property type="match status" value="1"/>
</dbReference>
<dbReference type="Gene3D" id="3.30.465.10">
    <property type="match status" value="1"/>
</dbReference>
<dbReference type="GO" id="GO:0009252">
    <property type="term" value="P:peptidoglycan biosynthetic process"/>
    <property type="evidence" value="ECO:0007669"/>
    <property type="project" value="UniProtKB-UniRule"/>
</dbReference>
<dbReference type="NCBIfam" id="NF010480">
    <property type="entry name" value="PRK13905.1"/>
    <property type="match status" value="1"/>
</dbReference>
<name>A0A9D1Z999_9ACTN</name>
<evidence type="ECO:0000256" key="11">
    <source>
        <dbReference type="ARBA" id="ARBA00022960"/>
    </source>
</evidence>
<dbReference type="PANTHER" id="PTHR21071:SF4">
    <property type="entry name" value="UDP-N-ACETYLENOLPYRUVOYLGLUCOSAMINE REDUCTASE"/>
    <property type="match status" value="1"/>
</dbReference>
<dbReference type="GO" id="GO:0071555">
    <property type="term" value="P:cell wall organization"/>
    <property type="evidence" value="ECO:0007669"/>
    <property type="project" value="UniProtKB-KW"/>
</dbReference>
<evidence type="ECO:0000256" key="17">
    <source>
        <dbReference type="HAMAP-Rule" id="MF_00037"/>
    </source>
</evidence>
<dbReference type="AlphaFoldDB" id="A0A9D1Z999"/>
<dbReference type="InterPro" id="IPR006094">
    <property type="entry name" value="Oxid_FAD_bind_N"/>
</dbReference>
<dbReference type="EMBL" id="DXCP01000003">
    <property type="protein sequence ID" value="HIY78949.1"/>
    <property type="molecule type" value="Genomic_DNA"/>
</dbReference>
<keyword evidence="10 17" id="KW-0521">NADP</keyword>
<sequence length="305" mass="32327">MSVFNAYMSLSGAVDADIARDEPLSRRTSYRIGGPAALVVQPRDYAALARTVEVLDAEGVRWVVLGKGTNVLADDAGYDGCVIVLGGEFSRVNVSADDATVTAGAAASLSRVVNEALRARLSGLEPCVGIPGTLGGALSMNAGTRREWIGRRVRDLVVYRPGQGMHRYAADEVEWGYRTTSLPTSEIILEATLALMPADRDAIAADMDARLRRRRQTQPLSLPSCGSVFRNPPERSVGALIESCGLSGLVQGGAQISPEHANFIVNRGGATASDVLVLMTRAHDAVLARYGIDLSPEVKFLGFGG</sequence>
<dbReference type="Pfam" id="PF02873">
    <property type="entry name" value="MurB_C"/>
    <property type="match status" value="1"/>
</dbReference>
<dbReference type="GO" id="GO:0071949">
    <property type="term" value="F:FAD binding"/>
    <property type="evidence" value="ECO:0007669"/>
    <property type="project" value="InterPro"/>
</dbReference>
<evidence type="ECO:0000256" key="14">
    <source>
        <dbReference type="ARBA" id="ARBA00023306"/>
    </source>
</evidence>
<evidence type="ECO:0000256" key="6">
    <source>
        <dbReference type="ARBA" id="ARBA00022490"/>
    </source>
</evidence>
<keyword evidence="15 17" id="KW-0961">Cell wall biogenesis/degradation</keyword>
<gene>
    <name evidence="17 19" type="primary">murB</name>
    <name evidence="19" type="ORF">IAA42_00685</name>
</gene>
<dbReference type="InterPro" id="IPR011601">
    <property type="entry name" value="MurB_C"/>
</dbReference>
<reference evidence="19" key="1">
    <citation type="journal article" date="2021" name="PeerJ">
        <title>Extensive microbial diversity within the chicken gut microbiome revealed by metagenomics and culture.</title>
        <authorList>
            <person name="Gilroy R."/>
            <person name="Ravi A."/>
            <person name="Getino M."/>
            <person name="Pursley I."/>
            <person name="Horton D.L."/>
            <person name="Alikhan N.F."/>
            <person name="Baker D."/>
            <person name="Gharbi K."/>
            <person name="Hall N."/>
            <person name="Watson M."/>
            <person name="Adriaenssens E.M."/>
            <person name="Foster-Nyarko E."/>
            <person name="Jarju S."/>
            <person name="Secka A."/>
            <person name="Antonio M."/>
            <person name="Oren A."/>
            <person name="Chaudhuri R.R."/>
            <person name="La Ragione R."/>
            <person name="Hildebrand F."/>
            <person name="Pallen M.J."/>
        </authorList>
    </citation>
    <scope>NUCLEOTIDE SEQUENCE</scope>
    <source>
        <strain evidence="19">ChiHjej10B9-743</strain>
    </source>
</reference>
<dbReference type="Pfam" id="PF01565">
    <property type="entry name" value="FAD_binding_4"/>
    <property type="match status" value="1"/>
</dbReference>
<evidence type="ECO:0000259" key="18">
    <source>
        <dbReference type="PROSITE" id="PS51387"/>
    </source>
</evidence>
<feature type="active site" description="Proton donor" evidence="17">
    <location>
        <position position="227"/>
    </location>
</feature>
<dbReference type="Gene3D" id="3.90.78.10">
    <property type="entry name" value="UDP-N-acetylenolpyruvoylglucosamine reductase, C-terminal domain"/>
    <property type="match status" value="1"/>
</dbReference>
<dbReference type="SUPFAM" id="SSF56176">
    <property type="entry name" value="FAD-binding/transporter-associated domain-like"/>
    <property type="match status" value="1"/>
</dbReference>
<evidence type="ECO:0000256" key="2">
    <source>
        <dbReference type="ARBA" id="ARBA00003921"/>
    </source>
</evidence>
<dbReference type="InterPro" id="IPR036635">
    <property type="entry name" value="MurB_C_sf"/>
</dbReference>
<dbReference type="InterPro" id="IPR016166">
    <property type="entry name" value="FAD-bd_PCMH"/>
</dbReference>
<comment type="function">
    <text evidence="2 17">Cell wall formation.</text>
</comment>
<comment type="caution">
    <text evidence="19">The sequence shown here is derived from an EMBL/GenBank/DDBJ whole genome shotgun (WGS) entry which is preliminary data.</text>
</comment>
<organism evidence="19 20">
    <name type="scientific">Candidatus Olsenella excrementavium</name>
    <dbReference type="NCBI Taxonomy" id="2838709"/>
    <lineage>
        <taxon>Bacteria</taxon>
        <taxon>Bacillati</taxon>
        <taxon>Actinomycetota</taxon>
        <taxon>Coriobacteriia</taxon>
        <taxon>Coriobacteriales</taxon>
        <taxon>Atopobiaceae</taxon>
        <taxon>Olsenella</taxon>
    </lineage>
</organism>
<accession>A0A9D1Z999</accession>
<feature type="domain" description="FAD-binding PCMH-type" evidence="18">
    <location>
        <begin position="31"/>
        <end position="198"/>
    </location>
</feature>
<keyword evidence="9 17" id="KW-0274">FAD</keyword>
<evidence type="ECO:0000256" key="5">
    <source>
        <dbReference type="ARBA" id="ARBA00010485"/>
    </source>
</evidence>
<dbReference type="PANTHER" id="PTHR21071">
    <property type="entry name" value="UDP-N-ACETYLENOLPYRUVOYLGLUCOSAMINE REDUCTASE"/>
    <property type="match status" value="1"/>
</dbReference>
<evidence type="ECO:0000256" key="9">
    <source>
        <dbReference type="ARBA" id="ARBA00022827"/>
    </source>
</evidence>
<dbReference type="SUPFAM" id="SSF56194">
    <property type="entry name" value="Uridine diphospho-N-Acetylenolpyruvylglucosamine reductase, MurB, C-terminal domain"/>
    <property type="match status" value="1"/>
</dbReference>
<proteinExistence type="inferred from homology"/>
<keyword evidence="11 17" id="KW-0133">Cell shape</keyword>
<dbReference type="GO" id="GO:0051301">
    <property type="term" value="P:cell division"/>
    <property type="evidence" value="ECO:0007669"/>
    <property type="project" value="UniProtKB-KW"/>
</dbReference>
<dbReference type="EC" id="1.3.1.98" evidence="17"/>
<keyword evidence="8 17" id="KW-0285">Flavoprotein</keyword>
<evidence type="ECO:0000256" key="16">
    <source>
        <dbReference type="ARBA" id="ARBA00048914"/>
    </source>
</evidence>
<evidence type="ECO:0000256" key="8">
    <source>
        <dbReference type="ARBA" id="ARBA00022630"/>
    </source>
</evidence>
<dbReference type="InterPro" id="IPR003170">
    <property type="entry name" value="MurB"/>
</dbReference>
<evidence type="ECO:0000313" key="19">
    <source>
        <dbReference type="EMBL" id="HIY78949.1"/>
    </source>
</evidence>
<keyword evidence="7 17" id="KW-0132">Cell division</keyword>
<comment type="similarity">
    <text evidence="5 17">Belongs to the MurB family.</text>
</comment>
<dbReference type="GO" id="GO:0008360">
    <property type="term" value="P:regulation of cell shape"/>
    <property type="evidence" value="ECO:0007669"/>
    <property type="project" value="UniProtKB-KW"/>
</dbReference>
<evidence type="ECO:0000256" key="4">
    <source>
        <dbReference type="ARBA" id="ARBA00004752"/>
    </source>
</evidence>
<dbReference type="GO" id="GO:0008762">
    <property type="term" value="F:UDP-N-acetylmuramate dehydrogenase activity"/>
    <property type="evidence" value="ECO:0007669"/>
    <property type="project" value="UniProtKB-UniRule"/>
</dbReference>
<reference evidence="19" key="2">
    <citation type="submission" date="2021-04" db="EMBL/GenBank/DDBJ databases">
        <authorList>
            <person name="Gilroy R."/>
        </authorList>
    </citation>
    <scope>NUCLEOTIDE SEQUENCE</scope>
    <source>
        <strain evidence="19">ChiHjej10B9-743</strain>
    </source>
</reference>
<dbReference type="NCBIfam" id="TIGR00179">
    <property type="entry name" value="murB"/>
    <property type="match status" value="1"/>
</dbReference>
<dbReference type="Proteomes" id="UP000824133">
    <property type="component" value="Unassembled WGS sequence"/>
</dbReference>
<comment type="pathway">
    <text evidence="4 17">Cell wall biogenesis; peptidoglycan biosynthesis.</text>
</comment>
<evidence type="ECO:0000313" key="20">
    <source>
        <dbReference type="Proteomes" id="UP000824133"/>
    </source>
</evidence>
<dbReference type="PROSITE" id="PS51387">
    <property type="entry name" value="FAD_PCMH"/>
    <property type="match status" value="1"/>
</dbReference>
<dbReference type="InterPro" id="IPR036318">
    <property type="entry name" value="FAD-bd_PCMH-like_sf"/>
</dbReference>
<evidence type="ECO:0000256" key="12">
    <source>
        <dbReference type="ARBA" id="ARBA00022984"/>
    </source>
</evidence>
<keyword evidence="14 17" id="KW-0131">Cell cycle</keyword>
<evidence type="ECO:0000256" key="10">
    <source>
        <dbReference type="ARBA" id="ARBA00022857"/>
    </source>
</evidence>
<feature type="active site" evidence="17">
    <location>
        <position position="178"/>
    </location>
</feature>
<dbReference type="GO" id="GO:0005829">
    <property type="term" value="C:cytosol"/>
    <property type="evidence" value="ECO:0007669"/>
    <property type="project" value="TreeGrafter"/>
</dbReference>
<keyword evidence="6 17" id="KW-0963">Cytoplasm</keyword>
<evidence type="ECO:0000256" key="15">
    <source>
        <dbReference type="ARBA" id="ARBA00023316"/>
    </source>
</evidence>
<comment type="catalytic activity">
    <reaction evidence="16 17">
        <text>UDP-N-acetyl-alpha-D-muramate + NADP(+) = UDP-N-acetyl-3-O-(1-carboxyvinyl)-alpha-D-glucosamine + NADPH + H(+)</text>
        <dbReference type="Rhea" id="RHEA:12248"/>
        <dbReference type="ChEBI" id="CHEBI:15378"/>
        <dbReference type="ChEBI" id="CHEBI:57783"/>
        <dbReference type="ChEBI" id="CHEBI:58349"/>
        <dbReference type="ChEBI" id="CHEBI:68483"/>
        <dbReference type="ChEBI" id="CHEBI:70757"/>
        <dbReference type="EC" id="1.3.1.98"/>
    </reaction>
</comment>
<feature type="active site" evidence="17">
    <location>
        <position position="297"/>
    </location>
</feature>
<comment type="cofactor">
    <cofactor evidence="1 17">
        <name>FAD</name>
        <dbReference type="ChEBI" id="CHEBI:57692"/>
    </cofactor>
</comment>
<evidence type="ECO:0000256" key="1">
    <source>
        <dbReference type="ARBA" id="ARBA00001974"/>
    </source>
</evidence>
<dbReference type="InterPro" id="IPR016167">
    <property type="entry name" value="FAD-bd_PCMH_sub1"/>
</dbReference>
<keyword evidence="13 17" id="KW-0560">Oxidoreductase</keyword>
<protein>
    <recommendedName>
        <fullName evidence="17">UDP-N-acetylenolpyruvoylglucosamine reductase</fullName>
        <ecNumber evidence="17">1.3.1.98</ecNumber>
    </recommendedName>
    <alternativeName>
        <fullName evidence="17">UDP-N-acetylmuramate dehydrogenase</fullName>
    </alternativeName>
</protein>
<evidence type="ECO:0000256" key="13">
    <source>
        <dbReference type="ARBA" id="ARBA00023002"/>
    </source>
</evidence>
<evidence type="ECO:0000256" key="7">
    <source>
        <dbReference type="ARBA" id="ARBA00022618"/>
    </source>
</evidence>